<feature type="signal peptide" evidence="1">
    <location>
        <begin position="1"/>
        <end position="18"/>
    </location>
</feature>
<proteinExistence type="predicted"/>
<evidence type="ECO:0000313" key="2">
    <source>
        <dbReference type="EMBL" id="OUR93599.1"/>
    </source>
</evidence>
<reference evidence="3" key="1">
    <citation type="journal article" date="2017" name="Proc. Natl. Acad. Sci. U.S.A.">
        <title>Simulation of Deepwater Horizon oil plume reveals substrate specialization within a complex community of hydrocarbon-degraders.</title>
        <authorList>
            <person name="Hu P."/>
            <person name="Dubinsky E.A."/>
            <person name="Probst A.J."/>
            <person name="Wang J."/>
            <person name="Sieber C.M.K."/>
            <person name="Tom L.M."/>
            <person name="Gardinali P."/>
            <person name="Banfield J.F."/>
            <person name="Atlas R.M."/>
            <person name="Andersen G.L."/>
        </authorList>
    </citation>
    <scope>NUCLEOTIDE SEQUENCE [LARGE SCALE GENOMIC DNA]</scope>
</reference>
<organism evidence="2 3">
    <name type="scientific">Halobacteriovorax marinus</name>
    <dbReference type="NCBI Taxonomy" id="97084"/>
    <lineage>
        <taxon>Bacteria</taxon>
        <taxon>Pseudomonadati</taxon>
        <taxon>Bdellovibrionota</taxon>
        <taxon>Bacteriovoracia</taxon>
        <taxon>Bacteriovoracales</taxon>
        <taxon>Halobacteriovoraceae</taxon>
        <taxon>Halobacteriovorax</taxon>
    </lineage>
</organism>
<sequence>MKFLILSLLFSLSALTHAVGPNDKYPLTYLDMLVNRSDAIAGRMKKPPRVEEAYFGLTRPTTLKVEVMVTGSISAVEKQEIETFYNELIMEEAKDLAITGTKIKVEIFDLIDPSKVEKAPAQAAQPAQPAN</sequence>
<feature type="chain" id="PRO_5013255138" evidence="1">
    <location>
        <begin position="19"/>
        <end position="131"/>
    </location>
</feature>
<dbReference type="EMBL" id="MAAO01000015">
    <property type="protein sequence ID" value="OUR93599.1"/>
    <property type="molecule type" value="Genomic_DNA"/>
</dbReference>
<dbReference type="AlphaFoldDB" id="A0A1Y5F6C2"/>
<evidence type="ECO:0000313" key="3">
    <source>
        <dbReference type="Proteomes" id="UP000196531"/>
    </source>
</evidence>
<dbReference type="Proteomes" id="UP000196531">
    <property type="component" value="Unassembled WGS sequence"/>
</dbReference>
<name>A0A1Y5F6C2_9BACT</name>
<accession>A0A1Y5F6C2</accession>
<gene>
    <name evidence="2" type="ORF">A9Q84_19210</name>
</gene>
<protein>
    <submittedName>
        <fullName evidence="2">Uncharacterized protein</fullName>
    </submittedName>
</protein>
<keyword evidence="1" id="KW-0732">Signal</keyword>
<evidence type="ECO:0000256" key="1">
    <source>
        <dbReference type="SAM" id="SignalP"/>
    </source>
</evidence>
<comment type="caution">
    <text evidence="2">The sequence shown here is derived from an EMBL/GenBank/DDBJ whole genome shotgun (WGS) entry which is preliminary data.</text>
</comment>